<keyword evidence="4" id="KW-0175">Coiled coil</keyword>
<keyword evidence="3" id="KW-0813">Transport</keyword>
<gene>
    <name evidence="8" type="ORF">HJG54_20320</name>
</gene>
<dbReference type="PANTHER" id="PTHR30469">
    <property type="entry name" value="MULTIDRUG RESISTANCE PROTEIN MDTA"/>
    <property type="match status" value="1"/>
</dbReference>
<dbReference type="PROSITE" id="PS51257">
    <property type="entry name" value="PROKAR_LIPOPROTEIN"/>
    <property type="match status" value="1"/>
</dbReference>
<feature type="domain" description="Multidrug resistance protein MdtA-like C-terminal permuted SH3" evidence="7">
    <location>
        <begin position="337"/>
        <end position="402"/>
    </location>
</feature>
<evidence type="ECO:0000259" key="6">
    <source>
        <dbReference type="Pfam" id="PF25944"/>
    </source>
</evidence>
<organism evidence="8">
    <name type="scientific">Leptolyngbya sp. NK1-12</name>
    <dbReference type="NCBI Taxonomy" id="2547451"/>
    <lineage>
        <taxon>Bacteria</taxon>
        <taxon>Bacillati</taxon>
        <taxon>Cyanobacteriota</taxon>
        <taxon>Cyanophyceae</taxon>
        <taxon>Leptolyngbyales</taxon>
        <taxon>Leptolyngbyaceae</taxon>
        <taxon>Leptolyngbya group</taxon>
        <taxon>Leptolyngbya</taxon>
    </lineage>
</organism>
<dbReference type="GO" id="GO:1990281">
    <property type="term" value="C:efflux pump complex"/>
    <property type="evidence" value="ECO:0007669"/>
    <property type="project" value="TreeGrafter"/>
</dbReference>
<dbReference type="Pfam" id="PF25967">
    <property type="entry name" value="RND-MFP_C"/>
    <property type="match status" value="1"/>
</dbReference>
<dbReference type="InterPro" id="IPR058625">
    <property type="entry name" value="MdtA-like_BSH"/>
</dbReference>
<dbReference type="PANTHER" id="PTHR30469:SF39">
    <property type="entry name" value="SLL0180 PROTEIN"/>
    <property type="match status" value="1"/>
</dbReference>
<reference evidence="8" key="1">
    <citation type="submission" date="2020-05" db="EMBL/GenBank/DDBJ databases">
        <authorList>
            <person name="Zhu T."/>
            <person name="Keshari N."/>
            <person name="Lu X."/>
        </authorList>
    </citation>
    <scope>NUCLEOTIDE SEQUENCE</scope>
    <source>
        <strain evidence="8">NK1-12</strain>
    </source>
</reference>
<evidence type="ECO:0000256" key="4">
    <source>
        <dbReference type="SAM" id="Coils"/>
    </source>
</evidence>
<dbReference type="NCBIfam" id="TIGR01730">
    <property type="entry name" value="RND_mfp"/>
    <property type="match status" value="1"/>
</dbReference>
<dbReference type="Gene3D" id="1.10.287.470">
    <property type="entry name" value="Helix hairpin bin"/>
    <property type="match status" value="2"/>
</dbReference>
<dbReference type="RefSeq" id="WP_316431010.1">
    <property type="nucleotide sequence ID" value="NZ_CP053586.1"/>
</dbReference>
<sequence length="415" mass="44718">MITRLSEHFPKHLLSTVLLSVSLVGGCSQPDSSQQASAPTAVPVQWQKIEPGRVQEMSEFVGTLQAAEIVEVRPEVQGQIQDILVQPGDRVGRGTPIMTLRPDQTMPQLQGATATLQSARASRETAVRQRKVALAQVATAESDVALAQTNYERATYLVGQGAIGAYQFDQAENNLEAARNRLTTAREQLRVAEVQIAQSESRVKETQAQVDAARVSVNFRQILSPLSGIVGDIAVKAGDVVTTGQTITTITQNAALDLRLSVPANRLPDLRAGLPVELLDPNNKQKIATGTINFVSPNVNTQAQSVLVKARFSNQDGQLRNGQFVRARVIWAQNPGILIPMTAVTRTGAQGFVYVITTSEDGTESAQPIVEQRPVKLGTLQGDQYEVLNGIEAGEQIATSNILRLRNGAPVQPQS</sequence>
<evidence type="ECO:0000256" key="1">
    <source>
        <dbReference type="ARBA" id="ARBA00004236"/>
    </source>
</evidence>
<dbReference type="Gene3D" id="2.40.30.170">
    <property type="match status" value="1"/>
</dbReference>
<dbReference type="InterPro" id="IPR058626">
    <property type="entry name" value="MdtA-like_b-barrel"/>
</dbReference>
<dbReference type="Gene3D" id="2.40.50.100">
    <property type="match status" value="2"/>
</dbReference>
<proteinExistence type="inferred from homology"/>
<dbReference type="Pfam" id="PF25917">
    <property type="entry name" value="BSH_RND"/>
    <property type="match status" value="1"/>
</dbReference>
<comment type="subcellular location">
    <subcellularLocation>
        <location evidence="1">Cell membrane</location>
    </subcellularLocation>
</comment>
<feature type="domain" description="Multidrug resistance protein MdtA-like barrel-sandwich hybrid" evidence="5">
    <location>
        <begin position="68"/>
        <end position="251"/>
    </location>
</feature>
<accession>A0AA97AJI7</accession>
<dbReference type="Pfam" id="PF25944">
    <property type="entry name" value="Beta-barrel_RND"/>
    <property type="match status" value="1"/>
</dbReference>
<evidence type="ECO:0000256" key="2">
    <source>
        <dbReference type="ARBA" id="ARBA00009477"/>
    </source>
</evidence>
<evidence type="ECO:0000259" key="5">
    <source>
        <dbReference type="Pfam" id="PF25917"/>
    </source>
</evidence>
<feature type="coiled-coil region" evidence="4">
    <location>
        <begin position="168"/>
        <end position="216"/>
    </location>
</feature>
<dbReference type="SUPFAM" id="SSF111369">
    <property type="entry name" value="HlyD-like secretion proteins"/>
    <property type="match status" value="2"/>
</dbReference>
<dbReference type="GO" id="GO:0015562">
    <property type="term" value="F:efflux transmembrane transporter activity"/>
    <property type="evidence" value="ECO:0007669"/>
    <property type="project" value="TreeGrafter"/>
</dbReference>
<dbReference type="InterPro" id="IPR058627">
    <property type="entry name" value="MdtA-like_C"/>
</dbReference>
<evidence type="ECO:0000259" key="7">
    <source>
        <dbReference type="Pfam" id="PF25967"/>
    </source>
</evidence>
<feature type="domain" description="Multidrug resistance protein MdtA-like beta-barrel" evidence="6">
    <location>
        <begin position="269"/>
        <end position="329"/>
    </location>
</feature>
<evidence type="ECO:0000256" key="3">
    <source>
        <dbReference type="ARBA" id="ARBA00022448"/>
    </source>
</evidence>
<name>A0AA97AJI7_9CYAN</name>
<dbReference type="Gene3D" id="2.40.420.20">
    <property type="match status" value="1"/>
</dbReference>
<evidence type="ECO:0000313" key="8">
    <source>
        <dbReference type="EMBL" id="WNZ24961.1"/>
    </source>
</evidence>
<dbReference type="AlphaFoldDB" id="A0AA97AJI7"/>
<dbReference type="EMBL" id="CP053586">
    <property type="protein sequence ID" value="WNZ24961.1"/>
    <property type="molecule type" value="Genomic_DNA"/>
</dbReference>
<dbReference type="InterPro" id="IPR006143">
    <property type="entry name" value="RND_pump_MFP"/>
</dbReference>
<protein>
    <submittedName>
        <fullName evidence="8">Efflux RND transporter periplasmic adaptor subunit</fullName>
    </submittedName>
</protein>
<comment type="similarity">
    <text evidence="2">Belongs to the membrane fusion protein (MFP) (TC 8.A.1) family.</text>
</comment>